<reference evidence="1" key="1">
    <citation type="submission" date="2018-01" db="EMBL/GenBank/DDBJ databases">
        <authorList>
            <person name="Mao J.F."/>
        </authorList>
    </citation>
    <scope>NUCLEOTIDE SEQUENCE</scope>
    <source>
        <strain evidence="1">Huo1</strain>
        <tissue evidence="1">Leaf</tissue>
    </source>
</reference>
<evidence type="ECO:0000313" key="2">
    <source>
        <dbReference type="Proteomes" id="UP000298416"/>
    </source>
</evidence>
<reference evidence="1" key="2">
    <citation type="submission" date="2020-08" db="EMBL/GenBank/DDBJ databases">
        <title>Plant Genome Project.</title>
        <authorList>
            <person name="Zhang R.-G."/>
        </authorList>
    </citation>
    <scope>NUCLEOTIDE SEQUENCE</scope>
    <source>
        <strain evidence="1">Huo1</strain>
        <tissue evidence="1">Leaf</tissue>
    </source>
</reference>
<proteinExistence type="predicted"/>
<accession>A0A8X8XQH3</accession>
<dbReference type="EMBL" id="PNBA02000007">
    <property type="protein sequence ID" value="KAG6418225.1"/>
    <property type="molecule type" value="Genomic_DNA"/>
</dbReference>
<dbReference type="Proteomes" id="UP000298416">
    <property type="component" value="Unassembled WGS sequence"/>
</dbReference>
<sequence length="58" mass="6933">MQLPIPIESDHSRDQAFTAVSTFLGIHNVWWMVNQPHDSECKWKCWFRKSAYELTPRI</sequence>
<comment type="caution">
    <text evidence="1">The sequence shown here is derived from an EMBL/GenBank/DDBJ whole genome shotgun (WGS) entry which is preliminary data.</text>
</comment>
<evidence type="ECO:0000313" key="1">
    <source>
        <dbReference type="EMBL" id="KAG6418225.1"/>
    </source>
</evidence>
<organism evidence="1">
    <name type="scientific">Salvia splendens</name>
    <name type="common">Scarlet sage</name>
    <dbReference type="NCBI Taxonomy" id="180675"/>
    <lineage>
        <taxon>Eukaryota</taxon>
        <taxon>Viridiplantae</taxon>
        <taxon>Streptophyta</taxon>
        <taxon>Embryophyta</taxon>
        <taxon>Tracheophyta</taxon>
        <taxon>Spermatophyta</taxon>
        <taxon>Magnoliopsida</taxon>
        <taxon>eudicotyledons</taxon>
        <taxon>Gunneridae</taxon>
        <taxon>Pentapetalae</taxon>
        <taxon>asterids</taxon>
        <taxon>lamiids</taxon>
        <taxon>Lamiales</taxon>
        <taxon>Lamiaceae</taxon>
        <taxon>Nepetoideae</taxon>
        <taxon>Mentheae</taxon>
        <taxon>Salviinae</taxon>
        <taxon>Salvia</taxon>
        <taxon>Salvia subgen. Calosphace</taxon>
        <taxon>core Calosphace</taxon>
    </lineage>
</organism>
<dbReference type="AlphaFoldDB" id="A0A8X8XQH3"/>
<gene>
    <name evidence="1" type="ORF">SASPL_120426</name>
</gene>
<name>A0A8X8XQH3_SALSN</name>
<keyword evidence="2" id="KW-1185">Reference proteome</keyword>
<protein>
    <submittedName>
        <fullName evidence="1">Uncharacterized protein</fullName>
    </submittedName>
</protein>